<evidence type="ECO:0000313" key="1">
    <source>
        <dbReference type="Proteomes" id="UP000515211"/>
    </source>
</evidence>
<dbReference type="Proteomes" id="UP000515211">
    <property type="component" value="Chromosome 7"/>
</dbReference>
<evidence type="ECO:0000313" key="2">
    <source>
        <dbReference type="RefSeq" id="XP_015932317.1"/>
    </source>
</evidence>
<sequence>MSEFGETPDTRLAIAQTLNIEHIGTQEKYLGLPSIVQKSKKATFGAIKDKVQKRIMGWKRSLLSSGGRHTLLRAVGEAIPNYTLSCFKLPDTLLAEIHSMLLQFWWGQKGAERRIVWIKWDTMMRPKKDGGLRIKDLRVQNLALLGKQCWRLMKYPNSTLSRMLKAKYFRNTDFLHAEIGSVPS</sequence>
<dbReference type="RefSeq" id="XP_015932317.1">
    <property type="nucleotide sequence ID" value="XM_016076831.1"/>
</dbReference>
<gene>
    <name evidence="2" type="primary">LOC107458608</name>
</gene>
<dbReference type="PANTHER" id="PTHR33116">
    <property type="entry name" value="REVERSE TRANSCRIPTASE ZINC-BINDING DOMAIN-CONTAINING PROTEIN-RELATED-RELATED"/>
    <property type="match status" value="1"/>
</dbReference>
<name>A0A6P4AWZ8_ARADU</name>
<organism evidence="1 2">
    <name type="scientific">Arachis duranensis</name>
    <name type="common">Wild peanut</name>
    <dbReference type="NCBI Taxonomy" id="130453"/>
    <lineage>
        <taxon>Eukaryota</taxon>
        <taxon>Viridiplantae</taxon>
        <taxon>Streptophyta</taxon>
        <taxon>Embryophyta</taxon>
        <taxon>Tracheophyta</taxon>
        <taxon>Spermatophyta</taxon>
        <taxon>Magnoliopsida</taxon>
        <taxon>eudicotyledons</taxon>
        <taxon>Gunneridae</taxon>
        <taxon>Pentapetalae</taxon>
        <taxon>rosids</taxon>
        <taxon>fabids</taxon>
        <taxon>Fabales</taxon>
        <taxon>Fabaceae</taxon>
        <taxon>Papilionoideae</taxon>
        <taxon>50 kb inversion clade</taxon>
        <taxon>dalbergioids sensu lato</taxon>
        <taxon>Dalbergieae</taxon>
        <taxon>Pterocarpus clade</taxon>
        <taxon>Arachis</taxon>
    </lineage>
</organism>
<protein>
    <submittedName>
        <fullName evidence="2">Uncharacterized mitochondrial protein AtMg00310-like</fullName>
    </submittedName>
</protein>
<accession>A0A6P4AWZ8</accession>
<proteinExistence type="predicted"/>
<dbReference type="GeneID" id="107458608"/>
<dbReference type="KEGG" id="adu:107458608"/>
<dbReference type="AlphaFoldDB" id="A0A6P4AWZ8"/>
<reference evidence="1" key="1">
    <citation type="journal article" date="2016" name="Nat. Genet.">
        <title>The genome sequences of Arachis duranensis and Arachis ipaensis, the diploid ancestors of cultivated peanut.</title>
        <authorList>
            <person name="Bertioli D.J."/>
            <person name="Cannon S.B."/>
            <person name="Froenicke L."/>
            <person name="Huang G."/>
            <person name="Farmer A.D."/>
            <person name="Cannon E.K."/>
            <person name="Liu X."/>
            <person name="Gao D."/>
            <person name="Clevenger J."/>
            <person name="Dash S."/>
            <person name="Ren L."/>
            <person name="Moretzsohn M.C."/>
            <person name="Shirasawa K."/>
            <person name="Huang W."/>
            <person name="Vidigal B."/>
            <person name="Abernathy B."/>
            <person name="Chu Y."/>
            <person name="Niederhuth C.E."/>
            <person name="Umale P."/>
            <person name="Araujo A.C."/>
            <person name="Kozik A."/>
            <person name="Kim K.D."/>
            <person name="Burow M.D."/>
            <person name="Varshney R.K."/>
            <person name="Wang X."/>
            <person name="Zhang X."/>
            <person name="Barkley N."/>
            <person name="Guimaraes P.M."/>
            <person name="Isobe S."/>
            <person name="Guo B."/>
            <person name="Liao B."/>
            <person name="Stalker H.T."/>
            <person name="Schmitz R.J."/>
            <person name="Scheffler B.E."/>
            <person name="Leal-Bertioli S.C."/>
            <person name="Xun X."/>
            <person name="Jackson S.A."/>
            <person name="Michelmore R."/>
            <person name="Ozias-Akins P."/>
        </authorList>
    </citation>
    <scope>NUCLEOTIDE SEQUENCE [LARGE SCALE GENOMIC DNA]</scope>
    <source>
        <strain evidence="1">cv. V14167</strain>
    </source>
</reference>
<dbReference type="OrthoDB" id="1112297at2759"/>
<keyword evidence="1" id="KW-1185">Reference proteome</keyword>
<reference evidence="2" key="2">
    <citation type="submission" date="2025-08" db="UniProtKB">
        <authorList>
            <consortium name="RefSeq"/>
        </authorList>
    </citation>
    <scope>IDENTIFICATION</scope>
    <source>
        <tissue evidence="2">Whole plant</tissue>
    </source>
</reference>
<dbReference type="PANTHER" id="PTHR33116:SF86">
    <property type="entry name" value="REVERSE TRANSCRIPTASE DOMAIN-CONTAINING PROTEIN"/>
    <property type="match status" value="1"/>
</dbReference>